<sequence>MHHTLGAATALPLSSRQWLDDHAPSLERSTRHASALLPLLARAGLLHAEGDLDAAVDAVAEVASASLAAGVVLCAQRGFAEALRLSHNVALCEHLRPEVQDGRLAGALALSGVFGHLAQGTPLPVSGVETPRGWKLSGRLPWVANLQHDGHVVAVPVAFEGLQDFAMVVLGSEESGLARGPEAGAGPRGIRAAALQLDRVHFREDELLHVNGASLVRQLLPTLLALQCGLALGVAQAALSAADNHPAGGMAARRAGAQRLQAALGENRAALGDGLRSGRFIDDAAALLKLRLRFTELAQAAVQAEQQAVGAEAVLAGEDGGCARRAGEARFLSLLSPDAGELASQPAPARRAA</sequence>
<dbReference type="SUPFAM" id="SSF56645">
    <property type="entry name" value="Acyl-CoA dehydrogenase NM domain-like"/>
    <property type="match status" value="1"/>
</dbReference>
<accession>A0A848FHH1</accession>
<dbReference type="Proteomes" id="UP000574067">
    <property type="component" value="Unassembled WGS sequence"/>
</dbReference>
<dbReference type="RefSeq" id="WP_169163829.1">
    <property type="nucleotide sequence ID" value="NZ_JABBFW010000045.1"/>
</dbReference>
<comment type="caution">
    <text evidence="1">The sequence shown here is derived from an EMBL/GenBank/DDBJ whole genome shotgun (WGS) entry which is preliminary data.</text>
</comment>
<dbReference type="EMBL" id="JABBFW010000045">
    <property type="protein sequence ID" value="NML18928.1"/>
    <property type="molecule type" value="Genomic_DNA"/>
</dbReference>
<dbReference type="AlphaFoldDB" id="A0A848FHH1"/>
<organism evidence="1 2">
    <name type="scientific">Azohydromonas caseinilytica</name>
    <dbReference type="NCBI Taxonomy" id="2728836"/>
    <lineage>
        <taxon>Bacteria</taxon>
        <taxon>Pseudomonadati</taxon>
        <taxon>Pseudomonadota</taxon>
        <taxon>Betaproteobacteria</taxon>
        <taxon>Burkholderiales</taxon>
        <taxon>Sphaerotilaceae</taxon>
        <taxon>Azohydromonas</taxon>
    </lineage>
</organism>
<dbReference type="InterPro" id="IPR009100">
    <property type="entry name" value="AcylCoA_DH/oxidase_NM_dom_sf"/>
</dbReference>
<reference evidence="1 2" key="1">
    <citation type="submission" date="2020-04" db="EMBL/GenBank/DDBJ databases">
        <title>Azohydromonas sp. isolated from soil.</title>
        <authorList>
            <person name="Dahal R.H."/>
        </authorList>
    </citation>
    <scope>NUCLEOTIDE SEQUENCE [LARGE SCALE GENOMIC DNA]</scope>
    <source>
        <strain evidence="1 2">G-1-1-14</strain>
    </source>
</reference>
<protein>
    <recommendedName>
        <fullName evidence="3">Acyl-CoA dehydrogenase</fullName>
    </recommendedName>
</protein>
<keyword evidence="2" id="KW-1185">Reference proteome</keyword>
<evidence type="ECO:0008006" key="3">
    <source>
        <dbReference type="Google" id="ProtNLM"/>
    </source>
</evidence>
<name>A0A848FHH1_9BURK</name>
<gene>
    <name evidence="1" type="ORF">HHL10_28550</name>
</gene>
<evidence type="ECO:0000313" key="1">
    <source>
        <dbReference type="EMBL" id="NML18928.1"/>
    </source>
</evidence>
<evidence type="ECO:0000313" key="2">
    <source>
        <dbReference type="Proteomes" id="UP000574067"/>
    </source>
</evidence>
<dbReference type="GO" id="GO:0016627">
    <property type="term" value="F:oxidoreductase activity, acting on the CH-CH group of donors"/>
    <property type="evidence" value="ECO:0007669"/>
    <property type="project" value="InterPro"/>
</dbReference>
<proteinExistence type="predicted"/>